<evidence type="ECO:0000256" key="1">
    <source>
        <dbReference type="SAM" id="SignalP"/>
    </source>
</evidence>
<organism evidence="2 3">
    <name type="scientific">Hymenobacter mellowenesis</name>
    <dbReference type="NCBI Taxonomy" id="3063995"/>
    <lineage>
        <taxon>Bacteria</taxon>
        <taxon>Pseudomonadati</taxon>
        <taxon>Bacteroidota</taxon>
        <taxon>Cytophagia</taxon>
        <taxon>Cytophagales</taxon>
        <taxon>Hymenobacteraceae</taxon>
        <taxon>Hymenobacter</taxon>
    </lineage>
</organism>
<comment type="caution">
    <text evidence="2">The sequence shown here is derived from an EMBL/GenBank/DDBJ whole genome shotgun (WGS) entry which is preliminary data.</text>
</comment>
<proteinExistence type="predicted"/>
<dbReference type="RefSeq" id="WP_305009866.1">
    <property type="nucleotide sequence ID" value="NZ_JAUQSX010000001.1"/>
</dbReference>
<protein>
    <recommendedName>
        <fullName evidence="4">DUF1735 domain-containing protein</fullName>
    </recommendedName>
</protein>
<dbReference type="Proteomes" id="UP001167796">
    <property type="component" value="Unassembled WGS sequence"/>
</dbReference>
<accession>A0ABT9A5T3</accession>
<evidence type="ECO:0008006" key="4">
    <source>
        <dbReference type="Google" id="ProtNLM"/>
    </source>
</evidence>
<dbReference type="EMBL" id="JAUQSX010000001">
    <property type="protein sequence ID" value="MDO7845188.1"/>
    <property type="molecule type" value="Genomic_DNA"/>
</dbReference>
<evidence type="ECO:0000313" key="3">
    <source>
        <dbReference type="Proteomes" id="UP001167796"/>
    </source>
</evidence>
<keyword evidence="1" id="KW-0732">Signal</keyword>
<name>A0ABT9A5T3_9BACT</name>
<dbReference type="PROSITE" id="PS51257">
    <property type="entry name" value="PROKAR_LIPOPROTEIN"/>
    <property type="match status" value="1"/>
</dbReference>
<keyword evidence="3" id="KW-1185">Reference proteome</keyword>
<gene>
    <name evidence="2" type="ORF">Q5H92_02390</name>
</gene>
<evidence type="ECO:0000313" key="2">
    <source>
        <dbReference type="EMBL" id="MDO7845188.1"/>
    </source>
</evidence>
<feature type="chain" id="PRO_5046038124" description="DUF1735 domain-containing protein" evidence="1">
    <location>
        <begin position="20"/>
        <end position="342"/>
    </location>
</feature>
<sequence>MRFRFLMLFCLPVLLGACSKTSRPVQLDFVGSSTLTSGNKTVAANDTLTTRIYAVGNQDSLRRLRVEVAYSPGLSPINYPTPVSSFDPGNAPEGETIVYLDTLVKPIYTGSRPPDGGEYLFNNAFVARATSGTEQWQYTITDKKSETASRALRLTVRKADSAAVYHSYTALLRPVPRNRTANDAGLLRATRRVYLNLRTGLQLPKYAVVNNLATVQSNQLLVDLICTSTDGTSVRLSSPTDTVNVKLNDGQWPRSHRNATVLRATRLNETDFANTTTVVGINNAFTASTPFTSASSTGILAKNQVVAFQVTEKGTTHTGLLLVSNLVLGTTPVLTCSVKVTK</sequence>
<reference evidence="2" key="1">
    <citation type="submission" date="2023-07" db="EMBL/GenBank/DDBJ databases">
        <authorList>
            <person name="Kim M.K."/>
        </authorList>
    </citation>
    <scope>NUCLEOTIDE SEQUENCE</scope>
    <source>
        <strain evidence="2">M29</strain>
    </source>
</reference>
<feature type="signal peptide" evidence="1">
    <location>
        <begin position="1"/>
        <end position="19"/>
    </location>
</feature>